<feature type="region of interest" description="Disordered" evidence="2">
    <location>
        <begin position="1"/>
        <end position="34"/>
    </location>
</feature>
<comment type="similarity">
    <text evidence="1">Belongs to the FPP/GGPP synthase family.</text>
</comment>
<dbReference type="GO" id="GO:0008299">
    <property type="term" value="P:isoprenoid biosynthetic process"/>
    <property type="evidence" value="ECO:0007669"/>
    <property type="project" value="InterPro"/>
</dbReference>
<accession>A0A835GEP2</accession>
<proteinExistence type="inferred from homology"/>
<dbReference type="AlphaFoldDB" id="A0A835GEP2"/>
<dbReference type="GO" id="GO:1990234">
    <property type="term" value="C:transferase complex"/>
    <property type="evidence" value="ECO:0007669"/>
    <property type="project" value="TreeGrafter"/>
</dbReference>
<evidence type="ECO:0000256" key="1">
    <source>
        <dbReference type="RuleBase" id="RU004466"/>
    </source>
</evidence>
<dbReference type="PANTHER" id="PTHR12001:SF55">
    <property type="entry name" value="ALL TRANS-POLYPRENYL-DIPHOSPHATE SYNTHASE PDSS2"/>
    <property type="match status" value="1"/>
</dbReference>
<sequence length="472" mass="53060">MHRIGPGSKPLQETSRRRGSKDDPERTRPKRTAMTNVALASKGHPLASREFVGPMAEESVVDALHSLLLTQVNMSYALIRHLRRTALLSQQIRLESTMTSLTPEDIIFRPPMAQWGKVIREAEKIVGYPTSFMNLRWLLSDEFANLAMHLRTVVGMNHPIVKTAKMLLHNEHNNLQPWGLIILLLSKAVNPPTSLLTNTVTQNQRILAELTEMIRTGHYVHRGLLNIPPSDRDKSCDSSIFANKIAILIGDYLLVTANGMLARLKNQDLSYLISTALRDISEGEFYGHRDAQNMPVPGKPAQNTTDVYEICSDTLPLEVKDVLGSPVREWTLRSMYNGGSLFGRGCQGALVLGEHDLKKQEMAYKFGCHLCLAWQAATEVQKMISDKDSFSIVSAPVLFAINEKPHLYELVANIQNVTEVDLEVLKTEVLKTDAVERTRILYMEHADKAKSYVEEFGECQSIDTIKQMIYTL</sequence>
<organism evidence="3 4">
    <name type="scientific">Spodoptera exigua</name>
    <name type="common">Beet armyworm</name>
    <name type="synonym">Noctua fulgens</name>
    <dbReference type="NCBI Taxonomy" id="7107"/>
    <lineage>
        <taxon>Eukaryota</taxon>
        <taxon>Metazoa</taxon>
        <taxon>Ecdysozoa</taxon>
        <taxon>Arthropoda</taxon>
        <taxon>Hexapoda</taxon>
        <taxon>Insecta</taxon>
        <taxon>Pterygota</taxon>
        <taxon>Neoptera</taxon>
        <taxon>Endopterygota</taxon>
        <taxon>Lepidoptera</taxon>
        <taxon>Glossata</taxon>
        <taxon>Ditrysia</taxon>
        <taxon>Noctuoidea</taxon>
        <taxon>Noctuidae</taxon>
        <taxon>Amphipyrinae</taxon>
        <taxon>Spodoptera</taxon>
    </lineage>
</organism>
<keyword evidence="4" id="KW-1185">Reference proteome</keyword>
<gene>
    <name evidence="3" type="ORF">HW555_006417</name>
</gene>
<keyword evidence="1" id="KW-0808">Transferase</keyword>
<evidence type="ECO:0000256" key="2">
    <source>
        <dbReference type="SAM" id="MobiDB-lite"/>
    </source>
</evidence>
<dbReference type="InterPro" id="IPR000092">
    <property type="entry name" value="Polyprenyl_synt"/>
</dbReference>
<dbReference type="GO" id="GO:0004659">
    <property type="term" value="F:prenyltransferase activity"/>
    <property type="evidence" value="ECO:0007669"/>
    <property type="project" value="InterPro"/>
</dbReference>
<dbReference type="PANTHER" id="PTHR12001">
    <property type="entry name" value="GERANYLGERANYL PYROPHOSPHATE SYNTHASE"/>
    <property type="match status" value="1"/>
</dbReference>
<dbReference type="SUPFAM" id="SSF48576">
    <property type="entry name" value="Terpenoid synthases"/>
    <property type="match status" value="1"/>
</dbReference>
<dbReference type="EMBL" id="JACKWZ010000095">
    <property type="protein sequence ID" value="KAF9416165.1"/>
    <property type="molecule type" value="Genomic_DNA"/>
</dbReference>
<evidence type="ECO:0000313" key="3">
    <source>
        <dbReference type="EMBL" id="KAF9416165.1"/>
    </source>
</evidence>
<name>A0A835GEP2_SPOEX</name>
<reference evidence="3" key="1">
    <citation type="submission" date="2020-08" db="EMBL/GenBank/DDBJ databases">
        <title>Spodoptera exigua strain:BAW_Kor-Di-RS1 Genome sequencing and assembly.</title>
        <authorList>
            <person name="Kim J."/>
            <person name="Nam H.Y."/>
            <person name="Kwon M."/>
            <person name="Choi J.H."/>
            <person name="Cho S.R."/>
            <person name="Kim G.-H."/>
        </authorList>
    </citation>
    <scope>NUCLEOTIDE SEQUENCE</scope>
    <source>
        <strain evidence="3">BAW_Kor-Di-RS1</strain>
        <tissue evidence="3">Whole-body</tissue>
    </source>
</reference>
<dbReference type="GO" id="GO:0042811">
    <property type="term" value="P:pheromone biosynthetic process"/>
    <property type="evidence" value="ECO:0007669"/>
    <property type="project" value="UniProtKB-ARBA"/>
</dbReference>
<feature type="compositionally biased region" description="Basic and acidic residues" evidence="2">
    <location>
        <begin position="14"/>
        <end position="27"/>
    </location>
</feature>
<dbReference type="InterPro" id="IPR008949">
    <property type="entry name" value="Isoprenoid_synthase_dom_sf"/>
</dbReference>
<comment type="caution">
    <text evidence="3">The sequence shown here is derived from an EMBL/GenBank/DDBJ whole genome shotgun (WGS) entry which is preliminary data.</text>
</comment>
<evidence type="ECO:0000313" key="4">
    <source>
        <dbReference type="Proteomes" id="UP000648187"/>
    </source>
</evidence>
<dbReference type="Gene3D" id="1.10.600.10">
    <property type="entry name" value="Farnesyl Diphosphate Synthase"/>
    <property type="match status" value="1"/>
</dbReference>
<dbReference type="Pfam" id="PF00348">
    <property type="entry name" value="polyprenyl_synt"/>
    <property type="match status" value="1"/>
</dbReference>
<dbReference type="GO" id="GO:0006744">
    <property type="term" value="P:ubiquinone biosynthetic process"/>
    <property type="evidence" value="ECO:0007669"/>
    <property type="project" value="TreeGrafter"/>
</dbReference>
<dbReference type="Proteomes" id="UP000648187">
    <property type="component" value="Unassembled WGS sequence"/>
</dbReference>
<dbReference type="GO" id="GO:0005739">
    <property type="term" value="C:mitochondrion"/>
    <property type="evidence" value="ECO:0007669"/>
    <property type="project" value="TreeGrafter"/>
</dbReference>
<protein>
    <submittedName>
        <fullName evidence="3">Uncharacterized protein</fullName>
    </submittedName>
</protein>